<dbReference type="EMBL" id="FMXE01000036">
    <property type="protein sequence ID" value="SDA93656.1"/>
    <property type="molecule type" value="Genomic_DNA"/>
</dbReference>
<keyword evidence="2" id="KW-1185">Reference proteome</keyword>
<proteinExistence type="predicted"/>
<gene>
    <name evidence="1" type="ORF">SAMN03080617_03765</name>
</gene>
<evidence type="ECO:0000313" key="2">
    <source>
        <dbReference type="Proteomes" id="UP000198756"/>
    </source>
</evidence>
<accession>A0A1G5ZGH4</accession>
<protein>
    <submittedName>
        <fullName evidence="1">Uncharacterized protein</fullName>
    </submittedName>
</protein>
<sequence>MEFIQLCNAKNPIKPMSLCNFHSFSAKAGKKILFLLTGLFLVLISNSGVNAQEAGKRQLGGMITATNNGVSIIPSFSLGRPAVFFDLTMGGERLSFDPMLRFAMDGKPWAFVLWGRYKLINKDRFTFTVGGHPAFIFQETEMMVNGKKEIMMVTNRYLAGELNSNYKLSDRVSMGIYYLRGTAIQALGPQNTNFLAFNTQISNIGLISDFKLRINPQVFFLKVDADSGYYLNSAFTFSKGDFPVNFQAFFNQKINSTVPGDDLVWNLGLLYNFSTTFSKK</sequence>
<dbReference type="STRING" id="279824.SAMN03080617_03765"/>
<name>A0A1G5ZGH4_9BACT</name>
<reference evidence="2" key="1">
    <citation type="submission" date="2016-10" db="EMBL/GenBank/DDBJ databases">
        <authorList>
            <person name="Varghese N."/>
            <person name="Submissions S."/>
        </authorList>
    </citation>
    <scope>NUCLEOTIDE SEQUENCE [LARGE SCALE GENOMIC DNA]</scope>
    <source>
        <strain evidence="2">DSM 22703</strain>
    </source>
</reference>
<organism evidence="1 2">
    <name type="scientific">Algoriphagus alkaliphilus</name>
    <dbReference type="NCBI Taxonomy" id="279824"/>
    <lineage>
        <taxon>Bacteria</taxon>
        <taxon>Pseudomonadati</taxon>
        <taxon>Bacteroidota</taxon>
        <taxon>Cytophagia</taxon>
        <taxon>Cytophagales</taxon>
        <taxon>Cyclobacteriaceae</taxon>
        <taxon>Algoriphagus</taxon>
    </lineage>
</organism>
<dbReference type="AlphaFoldDB" id="A0A1G5ZGH4"/>
<evidence type="ECO:0000313" key="1">
    <source>
        <dbReference type="EMBL" id="SDA93656.1"/>
    </source>
</evidence>
<dbReference type="Proteomes" id="UP000198756">
    <property type="component" value="Unassembled WGS sequence"/>
</dbReference>